<name>A0A6B9JHM8_9CAUD</name>
<organism evidence="1 2">
    <name type="scientific">Vibrio phage vB_VchM_Kuja</name>
    <dbReference type="NCBI Taxonomy" id="2686437"/>
    <lineage>
        <taxon>Viruses</taxon>
        <taxon>Duplodnaviria</taxon>
        <taxon>Heunggongvirae</taxon>
        <taxon>Uroviricota</taxon>
        <taxon>Caudoviricetes</taxon>
        <taxon>Pantevenvirales</taxon>
        <taxon>Ackermannviridae</taxon>
        <taxon>Kujavirus</taxon>
        <taxon>Kujavirus kuja</taxon>
    </lineage>
</organism>
<dbReference type="Proteomes" id="UP000433471">
    <property type="component" value="Segment"/>
</dbReference>
<reference evidence="1 2" key="1">
    <citation type="submission" date="2019-11" db="EMBL/GenBank/DDBJ databases">
        <title>Characterization of a novel member of the family Ackermannviridae.</title>
        <authorList>
            <person name="Maina A.N."/>
            <person name="Mwaura F.B."/>
            <person name="Jumba M."/>
        </authorList>
    </citation>
    <scope>NUCLEOTIDE SEQUENCE [LARGE SCALE GENOMIC DNA]</scope>
</reference>
<sequence>MKKPAHKIIKCNTRGTLFVVKPEHVQFHIGSTVVGEVASVSKTKTVSNFSGIQCKLVTDTNGTVYEMFSDKSLRKVD</sequence>
<dbReference type="EMBL" id="MN718199">
    <property type="protein sequence ID" value="QGZ16007.1"/>
    <property type="molecule type" value="Genomic_DNA"/>
</dbReference>
<protein>
    <submittedName>
        <fullName evidence="1">Uncharacterized protein</fullName>
    </submittedName>
</protein>
<proteinExistence type="predicted"/>
<accession>A0A6B9JHM8</accession>
<evidence type="ECO:0000313" key="2">
    <source>
        <dbReference type="Proteomes" id="UP000433471"/>
    </source>
</evidence>
<keyword evidence="2" id="KW-1185">Reference proteome</keyword>
<evidence type="ECO:0000313" key="1">
    <source>
        <dbReference type="EMBL" id="QGZ16007.1"/>
    </source>
</evidence>
<gene>
    <name evidence="1" type="ORF">Kuja_0160</name>
</gene>